<sequence length="505" mass="55216">MVQTALDLLNSALAGWQTLWRWLFWLGLLSGVGLLWLRIFRRPAYERLLPRLRESLAPLGTWGGAGLAVLLSFSVLGVLGQVVLHRVSAGDQTSASRNADPDAAPTTQASPTVTYLTESTYTRSLTLPPALLRRVQLEGVQVLSPYLTDPSSDNILRLRDRFTRSGQDVVFTREATLRSQMPLRLDRSRMNLNLDFVSPMQGARRSYYNASFSGQYAFTNPLKTPITARFVFPLPQGSGTLSDFRVIVNGQELTAAQLIDGSGWEGRLAAGQTANVEVAYRHQGARGWSYLLGTRREPIRDFALNIKTNGVPKFQRYSLYPTRTARTLGGTNLSWELKNVITAQDVSLSFTTASLRETLAKMYTFAPIALLLAALFGVVWTRWTGLRATPLGVVLATLSVLAGTALGGVLMSYLPAYLAGPLGALVAAVLALRCLGVRYWPPVLIATFLPLCFLLVGHAGLVLALTLLLLLAALIWKRPAGASPESAPPESVPPHVERWHLAARE</sequence>
<feature type="transmembrane region" description="Helical" evidence="2">
    <location>
        <begin position="416"/>
        <end position="436"/>
    </location>
</feature>
<organism evidence="3 4">
    <name type="scientific">Deinococcus xinjiangensis</name>
    <dbReference type="NCBI Taxonomy" id="457454"/>
    <lineage>
        <taxon>Bacteria</taxon>
        <taxon>Thermotogati</taxon>
        <taxon>Deinococcota</taxon>
        <taxon>Deinococci</taxon>
        <taxon>Deinococcales</taxon>
        <taxon>Deinococcaceae</taxon>
        <taxon>Deinococcus</taxon>
    </lineage>
</organism>
<feature type="region of interest" description="Disordered" evidence="1">
    <location>
        <begin position="482"/>
        <end position="505"/>
    </location>
</feature>
<feature type="transmembrane region" description="Helical" evidence="2">
    <location>
        <begin position="362"/>
        <end position="381"/>
    </location>
</feature>
<proteinExistence type="predicted"/>
<feature type="transmembrane region" description="Helical" evidence="2">
    <location>
        <begin position="388"/>
        <end position="410"/>
    </location>
</feature>
<reference evidence="3 4" key="1">
    <citation type="submission" date="2024-02" db="EMBL/GenBank/DDBJ databases">
        <title>Deinococcus xinjiangensis NBRC 107630.</title>
        <authorList>
            <person name="Ichikawa N."/>
            <person name="Katano-Makiyama Y."/>
            <person name="Hidaka K."/>
        </authorList>
    </citation>
    <scope>NUCLEOTIDE SEQUENCE [LARGE SCALE GENOMIC DNA]</scope>
    <source>
        <strain evidence="3 4">NBRC 107630</strain>
    </source>
</reference>
<protein>
    <recommendedName>
        <fullName evidence="5">Inner membrane protein</fullName>
    </recommendedName>
</protein>
<keyword evidence="2" id="KW-1133">Transmembrane helix</keyword>
<gene>
    <name evidence="3" type="ORF">Dxin01_03537</name>
</gene>
<keyword evidence="2" id="KW-0812">Transmembrane</keyword>
<evidence type="ECO:0000256" key="2">
    <source>
        <dbReference type="SAM" id="Phobius"/>
    </source>
</evidence>
<keyword evidence="4" id="KW-1185">Reference proteome</keyword>
<evidence type="ECO:0000313" key="4">
    <source>
        <dbReference type="Proteomes" id="UP001458946"/>
    </source>
</evidence>
<comment type="caution">
    <text evidence="3">The sequence shown here is derived from an EMBL/GenBank/DDBJ whole genome shotgun (WGS) entry which is preliminary data.</text>
</comment>
<dbReference type="Proteomes" id="UP001458946">
    <property type="component" value="Unassembled WGS sequence"/>
</dbReference>
<evidence type="ECO:0000256" key="1">
    <source>
        <dbReference type="SAM" id="MobiDB-lite"/>
    </source>
</evidence>
<evidence type="ECO:0008006" key="5">
    <source>
        <dbReference type="Google" id="ProtNLM"/>
    </source>
</evidence>
<dbReference type="RefSeq" id="WP_353543747.1">
    <property type="nucleotide sequence ID" value="NZ_BAABRN010000066.1"/>
</dbReference>
<keyword evidence="2" id="KW-0472">Membrane</keyword>
<feature type="transmembrane region" description="Helical" evidence="2">
    <location>
        <begin position="443"/>
        <end position="476"/>
    </location>
</feature>
<evidence type="ECO:0000313" key="3">
    <source>
        <dbReference type="EMBL" id="GAA5503774.1"/>
    </source>
</evidence>
<feature type="transmembrane region" description="Helical" evidence="2">
    <location>
        <begin position="20"/>
        <end position="40"/>
    </location>
</feature>
<feature type="transmembrane region" description="Helical" evidence="2">
    <location>
        <begin position="61"/>
        <end position="84"/>
    </location>
</feature>
<feature type="compositionally biased region" description="Basic and acidic residues" evidence="1">
    <location>
        <begin position="495"/>
        <end position="505"/>
    </location>
</feature>
<dbReference type="EMBL" id="BAABRN010000066">
    <property type="protein sequence ID" value="GAA5503774.1"/>
    <property type="molecule type" value="Genomic_DNA"/>
</dbReference>
<accession>A0ABP9VEW9</accession>
<name>A0ABP9VEW9_9DEIO</name>